<dbReference type="OrthoDB" id="9804511at2"/>
<name>A0A563F1I4_9PSEU</name>
<dbReference type="GO" id="GO:0005975">
    <property type="term" value="P:carbohydrate metabolic process"/>
    <property type="evidence" value="ECO:0007669"/>
    <property type="project" value="InterPro"/>
</dbReference>
<feature type="domain" description="Glycosyl hydrolase family 92 N-terminal" evidence="4">
    <location>
        <begin position="39"/>
        <end position="296"/>
    </location>
</feature>
<feature type="compositionally biased region" description="Low complexity" evidence="1">
    <location>
        <begin position="253"/>
        <end position="267"/>
    </location>
</feature>
<keyword evidence="5" id="KW-0378">Hydrolase</keyword>
<dbReference type="PANTHER" id="PTHR12143">
    <property type="entry name" value="PEPTIDE N-GLYCANASE PNGASE -RELATED"/>
    <property type="match status" value="1"/>
</dbReference>
<feature type="compositionally biased region" description="Low complexity" evidence="1">
    <location>
        <begin position="785"/>
        <end position="796"/>
    </location>
</feature>
<dbReference type="FunFam" id="3.30.2080.10:FF:000001">
    <property type="entry name" value="Alpha-1,2-mannosidase subfamily"/>
    <property type="match status" value="1"/>
</dbReference>
<dbReference type="InterPro" id="IPR008928">
    <property type="entry name" value="6-hairpin_glycosidase_sf"/>
</dbReference>
<comment type="caution">
    <text evidence="5">The sequence shown here is derived from an EMBL/GenBank/DDBJ whole genome shotgun (WGS) entry which is preliminary data.</text>
</comment>
<dbReference type="GO" id="GO:0030246">
    <property type="term" value="F:carbohydrate binding"/>
    <property type="evidence" value="ECO:0007669"/>
    <property type="project" value="InterPro"/>
</dbReference>
<feature type="region of interest" description="Disordered" evidence="1">
    <location>
        <begin position="250"/>
        <end position="269"/>
    </location>
</feature>
<dbReference type="AlphaFoldDB" id="A0A563F1I4"/>
<dbReference type="Gene3D" id="3.30.2080.10">
    <property type="entry name" value="GH92 mannosidase domain"/>
    <property type="match status" value="1"/>
</dbReference>
<evidence type="ECO:0000259" key="4">
    <source>
        <dbReference type="Pfam" id="PF17678"/>
    </source>
</evidence>
<dbReference type="Pfam" id="PF07971">
    <property type="entry name" value="Glyco_hydro_92"/>
    <property type="match status" value="1"/>
</dbReference>
<dbReference type="Gene3D" id="1.20.1050.60">
    <property type="entry name" value="alpha-1,2-mannosidase"/>
    <property type="match status" value="1"/>
</dbReference>
<dbReference type="Gene3D" id="1.20.1610.10">
    <property type="entry name" value="alpha-1,2-mannosidases domains"/>
    <property type="match status" value="1"/>
</dbReference>
<feature type="chain" id="PRO_5022182458" evidence="2">
    <location>
        <begin position="31"/>
        <end position="796"/>
    </location>
</feature>
<dbReference type="NCBIfam" id="TIGR01180">
    <property type="entry name" value="aman2_put"/>
    <property type="match status" value="1"/>
</dbReference>
<evidence type="ECO:0000313" key="5">
    <source>
        <dbReference type="EMBL" id="TWP53763.1"/>
    </source>
</evidence>
<dbReference type="Gene3D" id="2.70.98.10">
    <property type="match status" value="1"/>
</dbReference>
<dbReference type="Pfam" id="PF17678">
    <property type="entry name" value="Glyco_hydro_92N"/>
    <property type="match status" value="1"/>
</dbReference>
<keyword evidence="2" id="KW-0732">Signal</keyword>
<evidence type="ECO:0000313" key="6">
    <source>
        <dbReference type="Proteomes" id="UP000316639"/>
    </source>
</evidence>
<keyword evidence="6" id="KW-1185">Reference proteome</keyword>
<dbReference type="GO" id="GO:0006516">
    <property type="term" value="P:glycoprotein catabolic process"/>
    <property type="evidence" value="ECO:0007669"/>
    <property type="project" value="TreeGrafter"/>
</dbReference>
<dbReference type="EMBL" id="VOBR01000002">
    <property type="protein sequence ID" value="TWP53763.1"/>
    <property type="molecule type" value="Genomic_DNA"/>
</dbReference>
<sequence>MPARFRTRLRQAIAISALVAGTVVPVPAQAAPVANPASYVDTLIGTEGRGETWPGADTPFGMVQWSPENTRGNQNRTPSPGGYDYKATRIRGFALTHLSGTGCAGASGDIPFLPYAGTVTTSPTADTTDAVYATNFAHANESGKAGSYRVKLDSGVDVELSATTRTGSGRFTYPAGTASMLLRTSSSEVGSGAAVTSIDPATRTISGSVTSGNFCGYINPIGRRSYYTLHFTVTFDKPFSTTGTWENDVVRPGTTSASGGTTYGTAGWPEPGKGSGGYVTFDLSSGRTVNARVGISYVSAANARANLAAENPAGTTFDAVKQRAFTAWNTELGRLEVTGGTPAQLTTFYTAAYHSLLHPNVFSDVNGQYTGMDQKVHTVSAGQRAQYANFSGWDVYRGQLQLVTLLRPDAGSDIAQSLLNQATQNNGVWDRWTHNQGGTHVMNGDPAHAALPSIHAFGGTRFDTRAALASMVHSATTVTPEDLSRDGWNVMVVGERPSLDKWLSIHYIPANGNAWGGAAETLEESIADFSLSQFARKLGDTGRYSEFIKRGQYWKNVFHPARKYVQNREADGTWPAHDPASGAGFAEGSSAQYTWMVPHNGKALITMMGGNAEATARLDNFFHNVDGTWALSGKGGLKAEMANEPSITAPWMYSFAGSPYKTQETIREIVNTLWSAAPSGIPGQDDLGAMSAWYVFGAMGMHPLTPGRAEMLLASPLFERIVVKRSNGVMLTITAPGASADTKYVQSLAVNGAASTKAWLPESLVQRGGTVGFTLGSKPNTSWGSSPADAPPSFDS</sequence>
<dbReference type="Proteomes" id="UP000316639">
    <property type="component" value="Unassembled WGS sequence"/>
</dbReference>
<evidence type="ECO:0000259" key="3">
    <source>
        <dbReference type="Pfam" id="PF07971"/>
    </source>
</evidence>
<dbReference type="GO" id="GO:0005829">
    <property type="term" value="C:cytosol"/>
    <property type="evidence" value="ECO:0007669"/>
    <property type="project" value="TreeGrafter"/>
</dbReference>
<evidence type="ECO:0000256" key="1">
    <source>
        <dbReference type="SAM" id="MobiDB-lite"/>
    </source>
</evidence>
<protein>
    <submittedName>
        <fullName evidence="5">Glycoside hydrolase family 92 protein</fullName>
    </submittedName>
</protein>
<dbReference type="RefSeq" id="WP_146349359.1">
    <property type="nucleotide sequence ID" value="NZ_VOBR01000002.1"/>
</dbReference>
<accession>A0A563F1I4</accession>
<dbReference type="InterPro" id="IPR012939">
    <property type="entry name" value="Glyco_hydro_92"/>
</dbReference>
<dbReference type="InterPro" id="IPR050883">
    <property type="entry name" value="PNGase"/>
</dbReference>
<organism evidence="5 6">
    <name type="scientific">Lentzea tibetensis</name>
    <dbReference type="NCBI Taxonomy" id="2591470"/>
    <lineage>
        <taxon>Bacteria</taxon>
        <taxon>Bacillati</taxon>
        <taxon>Actinomycetota</taxon>
        <taxon>Actinomycetes</taxon>
        <taxon>Pseudonocardiales</taxon>
        <taxon>Pseudonocardiaceae</taxon>
        <taxon>Lentzea</taxon>
    </lineage>
</organism>
<dbReference type="InterPro" id="IPR005887">
    <property type="entry name" value="GH92_a_mannosidase_put"/>
</dbReference>
<feature type="signal peptide" evidence="2">
    <location>
        <begin position="1"/>
        <end position="30"/>
    </location>
</feature>
<gene>
    <name evidence="5" type="ORF">FKR81_03125</name>
</gene>
<dbReference type="GO" id="GO:0000224">
    <property type="term" value="F:peptide-N4-(N-acetyl-beta-glucosaminyl)asparagine amidase activity"/>
    <property type="evidence" value="ECO:0007669"/>
    <property type="project" value="TreeGrafter"/>
</dbReference>
<dbReference type="PANTHER" id="PTHR12143:SF39">
    <property type="entry name" value="SECRETED PROTEIN"/>
    <property type="match status" value="1"/>
</dbReference>
<reference evidence="5 6" key="1">
    <citation type="submission" date="2019-07" db="EMBL/GenBank/DDBJ databases">
        <title>Lentzea xizangensis sp. nov., isolated from Qinghai-Tibetan Plateau Soils.</title>
        <authorList>
            <person name="Huang J."/>
        </authorList>
    </citation>
    <scope>NUCLEOTIDE SEQUENCE [LARGE SCALE GENOMIC DNA]</scope>
    <source>
        <strain evidence="5 6">FXJ1.1311</strain>
    </source>
</reference>
<dbReference type="InterPro" id="IPR041371">
    <property type="entry name" value="GH92_N"/>
</dbReference>
<dbReference type="SUPFAM" id="SSF48208">
    <property type="entry name" value="Six-hairpin glycosidases"/>
    <property type="match status" value="1"/>
</dbReference>
<evidence type="ECO:0000256" key="2">
    <source>
        <dbReference type="SAM" id="SignalP"/>
    </source>
</evidence>
<feature type="domain" description="Glycosyl hydrolase family 92" evidence="3">
    <location>
        <begin position="302"/>
        <end position="776"/>
    </location>
</feature>
<proteinExistence type="predicted"/>
<feature type="region of interest" description="Disordered" evidence="1">
    <location>
        <begin position="776"/>
        <end position="796"/>
    </location>
</feature>
<dbReference type="InterPro" id="IPR014718">
    <property type="entry name" value="GH-type_carb-bd"/>
</dbReference>